<feature type="transmembrane region" description="Helical" evidence="1">
    <location>
        <begin position="309"/>
        <end position="330"/>
    </location>
</feature>
<keyword evidence="1" id="KW-0472">Membrane</keyword>
<keyword evidence="1" id="KW-0812">Transmembrane</keyword>
<evidence type="ECO:0000313" key="3">
    <source>
        <dbReference type="Proteomes" id="UP000284676"/>
    </source>
</evidence>
<feature type="transmembrane region" description="Helical" evidence="1">
    <location>
        <begin position="7"/>
        <end position="25"/>
    </location>
</feature>
<dbReference type="AlphaFoldDB" id="A0A414PNB0"/>
<sequence length="517" mass="62138">MSSYKKIGIILFFTLIFSIICLEVSKEKKDFIYVIPNIKNVEILNPNFGSYKLESMSSNINKDEIKQLNILNGSIFYNVPNGDYKIIGEYFQDRDEVTIKKEKDWEKIHLNLEGVNFTSIEEKFLIFLTILLITFNGYLYCNIYKKLPKKSILNYSFFLLTLKIILSLRLFPTNNFIILLDFIITRVIFYMLIFYFIQNIFPKKMKKIRILTYTILGIIYFYNVVIALIIYSPQFLIYLIDEHKEFLRVLSFLRKNIDLSRVLFLLLIMIFFNNRKKIKKENIFSWGIIWISFFLLEFFREFFPVAENLTYFIDLMELFSLYWFFIFYTFKIYSRNVLRVILYSMTITLSYVSLFYFKNISESAIILGTVILLDFYALTINKIMYVETPKIEHIYNRLCIINNIEEFERILANEINKELYLDEVRVKILIHKKEILNYVEENLEDSNILPKEILKLKRYDYAYKIGFDKNKEIALVFIKENENSLSLAEQNFLSELFIKSANLINKLRIEYLYREVK</sequence>
<feature type="transmembrane region" description="Helical" evidence="1">
    <location>
        <begin position="363"/>
        <end position="380"/>
    </location>
</feature>
<dbReference type="RefSeq" id="WP_106991781.1">
    <property type="nucleotide sequence ID" value="NZ_CAEUHP010000001.1"/>
</dbReference>
<protein>
    <submittedName>
        <fullName evidence="2">Uncharacterized protein</fullName>
    </submittedName>
</protein>
<dbReference type="EMBL" id="QRHL01000031">
    <property type="protein sequence ID" value="RHF70069.1"/>
    <property type="molecule type" value="Genomic_DNA"/>
</dbReference>
<feature type="transmembrane region" description="Helical" evidence="1">
    <location>
        <begin position="210"/>
        <end position="232"/>
    </location>
</feature>
<evidence type="ECO:0000313" key="2">
    <source>
        <dbReference type="EMBL" id="RHF70069.1"/>
    </source>
</evidence>
<comment type="caution">
    <text evidence="2">The sequence shown here is derived from an EMBL/GenBank/DDBJ whole genome shotgun (WGS) entry which is preliminary data.</text>
</comment>
<name>A0A414PNB0_FUSMR</name>
<feature type="transmembrane region" description="Helical" evidence="1">
    <location>
        <begin position="252"/>
        <end position="272"/>
    </location>
</feature>
<gene>
    <name evidence="2" type="ORF">DW663_11495</name>
</gene>
<feature type="transmembrane region" description="Helical" evidence="1">
    <location>
        <begin position="284"/>
        <end position="303"/>
    </location>
</feature>
<accession>A0A414PNB0</accession>
<dbReference type="Proteomes" id="UP000284676">
    <property type="component" value="Unassembled WGS sequence"/>
</dbReference>
<feature type="transmembrane region" description="Helical" evidence="1">
    <location>
        <begin position="124"/>
        <end position="141"/>
    </location>
</feature>
<keyword evidence="1" id="KW-1133">Transmembrane helix</keyword>
<dbReference type="GeneID" id="62761929"/>
<reference evidence="2 3" key="1">
    <citation type="submission" date="2018-08" db="EMBL/GenBank/DDBJ databases">
        <title>A genome reference for cultivated species of the human gut microbiota.</title>
        <authorList>
            <person name="Zou Y."/>
            <person name="Xue W."/>
            <person name="Luo G."/>
        </authorList>
    </citation>
    <scope>NUCLEOTIDE SEQUENCE [LARGE SCALE GENOMIC DNA]</scope>
    <source>
        <strain evidence="2 3">AM25-1</strain>
    </source>
</reference>
<feature type="transmembrane region" description="Helical" evidence="1">
    <location>
        <begin position="153"/>
        <end position="171"/>
    </location>
</feature>
<proteinExistence type="predicted"/>
<feature type="transmembrane region" description="Helical" evidence="1">
    <location>
        <begin position="177"/>
        <end position="198"/>
    </location>
</feature>
<organism evidence="2 3">
    <name type="scientific">Fusobacterium mortiferum</name>
    <dbReference type="NCBI Taxonomy" id="850"/>
    <lineage>
        <taxon>Bacteria</taxon>
        <taxon>Fusobacteriati</taxon>
        <taxon>Fusobacteriota</taxon>
        <taxon>Fusobacteriia</taxon>
        <taxon>Fusobacteriales</taxon>
        <taxon>Fusobacteriaceae</taxon>
        <taxon>Fusobacterium</taxon>
    </lineage>
</organism>
<evidence type="ECO:0000256" key="1">
    <source>
        <dbReference type="SAM" id="Phobius"/>
    </source>
</evidence>
<feature type="transmembrane region" description="Helical" evidence="1">
    <location>
        <begin position="337"/>
        <end position="357"/>
    </location>
</feature>